<feature type="transmembrane region" description="Helical" evidence="14">
    <location>
        <begin position="425"/>
        <end position="443"/>
    </location>
</feature>
<comment type="function">
    <text evidence="14">Catalyzes the sodium-dependent uptake of extracellular L-proline.</text>
</comment>
<feature type="transmembrane region" description="Helical" evidence="14">
    <location>
        <begin position="226"/>
        <end position="252"/>
    </location>
</feature>
<gene>
    <name evidence="15" type="ORF">LYSBPC_30190</name>
</gene>
<keyword evidence="9 14" id="KW-0406">Ion transport</keyword>
<evidence type="ECO:0000256" key="3">
    <source>
        <dbReference type="ARBA" id="ARBA00022448"/>
    </source>
</evidence>
<dbReference type="RefSeq" id="WP_264989791.1">
    <property type="nucleotide sequence ID" value="NZ_BRZA01000004.1"/>
</dbReference>
<keyword evidence="6 14" id="KW-0769">Symport</keyword>
<feature type="transmembrane region" description="Helical" evidence="14">
    <location>
        <begin position="394"/>
        <end position="418"/>
    </location>
</feature>
<dbReference type="InterPro" id="IPR018212">
    <property type="entry name" value="Na/solute_symporter_CS"/>
</dbReference>
<evidence type="ECO:0000256" key="9">
    <source>
        <dbReference type="ARBA" id="ARBA00023065"/>
    </source>
</evidence>
<feature type="transmembrane region" description="Helical" evidence="14">
    <location>
        <begin position="189"/>
        <end position="206"/>
    </location>
</feature>
<evidence type="ECO:0000313" key="15">
    <source>
        <dbReference type="EMBL" id="GLC89892.1"/>
    </source>
</evidence>
<dbReference type="PROSITE" id="PS50283">
    <property type="entry name" value="NA_SOLUT_SYMP_3"/>
    <property type="match status" value="1"/>
</dbReference>
<dbReference type="InterPro" id="IPR050277">
    <property type="entry name" value="Sodium:Solute_Symporter"/>
</dbReference>
<comment type="caution">
    <text evidence="15">The sequence shown here is derived from an EMBL/GenBank/DDBJ whole genome shotgun (WGS) entry which is preliminary data.</text>
</comment>
<evidence type="ECO:0000256" key="5">
    <source>
        <dbReference type="ARBA" id="ARBA00022692"/>
    </source>
</evidence>
<comment type="subcellular location">
    <subcellularLocation>
        <location evidence="1 14">Cell membrane</location>
        <topology evidence="1 14">Multi-pass membrane protein</topology>
    </subcellularLocation>
</comment>
<evidence type="ECO:0000256" key="8">
    <source>
        <dbReference type="ARBA" id="ARBA00023053"/>
    </source>
</evidence>
<dbReference type="Gene3D" id="1.20.1730.10">
    <property type="entry name" value="Sodium/glucose cotransporter"/>
    <property type="match status" value="1"/>
</dbReference>
<evidence type="ECO:0000256" key="4">
    <source>
        <dbReference type="ARBA" id="ARBA00022475"/>
    </source>
</evidence>
<dbReference type="PROSITE" id="PS00456">
    <property type="entry name" value="NA_SOLUT_SYMP_1"/>
    <property type="match status" value="1"/>
</dbReference>
<dbReference type="InterPro" id="IPR011851">
    <property type="entry name" value="Na/Pro_symporter"/>
</dbReference>
<feature type="transmembrane region" description="Helical" evidence="14">
    <location>
        <begin position="319"/>
        <end position="346"/>
    </location>
</feature>
<dbReference type="EMBL" id="BRZA01000004">
    <property type="protein sequence ID" value="GLC89892.1"/>
    <property type="molecule type" value="Genomic_DNA"/>
</dbReference>
<keyword evidence="10 14" id="KW-0472">Membrane</keyword>
<evidence type="ECO:0000256" key="12">
    <source>
        <dbReference type="ARBA" id="ARBA00033708"/>
    </source>
</evidence>
<keyword evidence="4 14" id="KW-1003">Cell membrane</keyword>
<keyword evidence="3 14" id="KW-0813">Transport</keyword>
<feature type="transmembrane region" description="Helical" evidence="14">
    <location>
        <begin position="5"/>
        <end position="23"/>
    </location>
</feature>
<evidence type="ECO:0000256" key="6">
    <source>
        <dbReference type="ARBA" id="ARBA00022847"/>
    </source>
</evidence>
<dbReference type="InterPro" id="IPR038377">
    <property type="entry name" value="Na/Glc_symporter_sf"/>
</dbReference>
<keyword evidence="8 14" id="KW-0915">Sodium</keyword>
<dbReference type="Proteomes" id="UP001065593">
    <property type="component" value="Unassembled WGS sequence"/>
</dbReference>
<keyword evidence="11 14" id="KW-0739">Sodium transport</keyword>
<dbReference type="PANTHER" id="PTHR48086:SF3">
    <property type="entry name" value="SODIUM_PROLINE SYMPORTER"/>
    <property type="match status" value="1"/>
</dbReference>
<keyword evidence="7 14" id="KW-1133">Transmembrane helix</keyword>
<organism evidence="15 16">
    <name type="scientific">Lysinibacillus piscis</name>
    <dbReference type="NCBI Taxonomy" id="2518931"/>
    <lineage>
        <taxon>Bacteria</taxon>
        <taxon>Bacillati</taxon>
        <taxon>Bacillota</taxon>
        <taxon>Bacilli</taxon>
        <taxon>Bacillales</taxon>
        <taxon>Bacillaceae</taxon>
        <taxon>Lysinibacillus</taxon>
    </lineage>
</organism>
<evidence type="ECO:0000256" key="1">
    <source>
        <dbReference type="ARBA" id="ARBA00004651"/>
    </source>
</evidence>
<feature type="transmembrane region" description="Helical" evidence="14">
    <location>
        <begin position="160"/>
        <end position="182"/>
    </location>
</feature>
<feature type="transmembrane region" description="Helical" evidence="14">
    <location>
        <begin position="367"/>
        <end position="388"/>
    </location>
</feature>
<dbReference type="CDD" id="cd11475">
    <property type="entry name" value="SLC5sbd_PutP"/>
    <property type="match status" value="1"/>
</dbReference>
<evidence type="ECO:0000256" key="2">
    <source>
        <dbReference type="ARBA" id="ARBA00006434"/>
    </source>
</evidence>
<dbReference type="Pfam" id="PF00474">
    <property type="entry name" value="SSF"/>
    <property type="match status" value="1"/>
</dbReference>
<comment type="similarity">
    <text evidence="2 13">Belongs to the sodium:solute symporter (SSF) (TC 2.A.21) family.</text>
</comment>
<reference evidence="15" key="1">
    <citation type="submission" date="2022-08" db="EMBL/GenBank/DDBJ databases">
        <title>Draft genome sequence of Lysinibacillus sp. strain KH24.</title>
        <authorList>
            <person name="Kanbe H."/>
            <person name="Itoh H."/>
        </authorList>
    </citation>
    <scope>NUCLEOTIDE SEQUENCE</scope>
    <source>
        <strain evidence="15">KH24</strain>
    </source>
</reference>
<keyword evidence="5 14" id="KW-0812">Transmembrane</keyword>
<keyword evidence="16" id="KW-1185">Reference proteome</keyword>
<sequence>MHTIVYVEIIIYLLAMLAVGIYFSKKDLSHNEYFLGGNKLPGWALAFSERATGESAYMFLGAIGFIYMAGLSGVWILSGMLLGVVVSWLFLSKRFMLEQQKYKVNSLTDYIAVKFPKHADIIRWLASAVMVLFFTCYLAAQFSGMGKTIYSFSGLNITWGTIIIAVIIIFYSCMGGFMSVVWTDTIQSFLMLISFVIVPIAAYMEIQHQGLSISTELANMGNGADSWVGGLNGLALGAMLFTNISWFFGWLGGQPQLSSRFMAMTTEKERVTGRNMAILWTLVVYVGAFLSAIFASTLYKQGTIEDAEMILPHMVFDILPPWVAGIIVAGILAAIMSTASSQLLVITTSISEDIIHKTLRWNISSKGLVHLSRLVAAISGVVGIIISLKSGSVIYSLVSFAWAGIGNTFSVIILLIFFWKRVSGVGVVATIVVGFVSAIAWSLSPLEAIVSAKASTFFICLIVGVIFSLLFPDVKEEKTI</sequence>
<feature type="transmembrane region" description="Helical" evidence="14">
    <location>
        <begin position="65"/>
        <end position="91"/>
    </location>
</feature>
<protein>
    <recommendedName>
        <fullName evidence="14">Sodium/proline symporter</fullName>
    </recommendedName>
    <alternativeName>
        <fullName evidence="14">Proline permease</fullName>
    </alternativeName>
</protein>
<keyword evidence="14" id="KW-0029">Amino-acid transport</keyword>
<dbReference type="InterPro" id="IPR001734">
    <property type="entry name" value="Na/solute_symporter"/>
</dbReference>
<name>A0ABQ5NNE1_9BACI</name>
<accession>A0ABQ5NNE1</accession>
<dbReference type="PANTHER" id="PTHR48086">
    <property type="entry name" value="SODIUM/PROLINE SYMPORTER-RELATED"/>
    <property type="match status" value="1"/>
</dbReference>
<feature type="transmembrane region" description="Helical" evidence="14">
    <location>
        <begin position="449"/>
        <end position="471"/>
    </location>
</feature>
<evidence type="ECO:0000313" key="16">
    <source>
        <dbReference type="Proteomes" id="UP001065593"/>
    </source>
</evidence>
<evidence type="ECO:0000256" key="7">
    <source>
        <dbReference type="ARBA" id="ARBA00022989"/>
    </source>
</evidence>
<evidence type="ECO:0000256" key="13">
    <source>
        <dbReference type="RuleBase" id="RU362091"/>
    </source>
</evidence>
<feature type="transmembrane region" description="Helical" evidence="14">
    <location>
        <begin position="121"/>
        <end position="140"/>
    </location>
</feature>
<proteinExistence type="inferred from homology"/>
<dbReference type="NCBIfam" id="TIGR00813">
    <property type="entry name" value="sss"/>
    <property type="match status" value="1"/>
</dbReference>
<evidence type="ECO:0000256" key="10">
    <source>
        <dbReference type="ARBA" id="ARBA00023136"/>
    </source>
</evidence>
<comment type="catalytic activity">
    <reaction evidence="12">
        <text>L-proline(in) + Na(+)(in) = L-proline(out) + Na(+)(out)</text>
        <dbReference type="Rhea" id="RHEA:28967"/>
        <dbReference type="ChEBI" id="CHEBI:29101"/>
        <dbReference type="ChEBI" id="CHEBI:60039"/>
    </reaction>
</comment>
<evidence type="ECO:0000256" key="11">
    <source>
        <dbReference type="ARBA" id="ARBA00023201"/>
    </source>
</evidence>
<feature type="transmembrane region" description="Helical" evidence="14">
    <location>
        <begin position="277"/>
        <end position="299"/>
    </location>
</feature>
<evidence type="ECO:0000256" key="14">
    <source>
        <dbReference type="RuleBase" id="RU366012"/>
    </source>
</evidence>